<dbReference type="RefSeq" id="WP_118467019.1">
    <property type="nucleotide sequence ID" value="NZ_QRWP01000003.1"/>
</dbReference>
<dbReference type="Pfam" id="PF13310">
    <property type="entry name" value="Virulence_RhuM"/>
    <property type="match status" value="1"/>
</dbReference>
<comment type="caution">
    <text evidence="1">The sequence shown here is derived from an EMBL/GenBank/DDBJ whole genome shotgun (WGS) entry which is preliminary data.</text>
</comment>
<protein>
    <submittedName>
        <fullName evidence="1">Cell filamentation protein Fic</fullName>
    </submittedName>
</protein>
<dbReference type="AlphaFoldDB" id="A0A412N7Q0"/>
<dbReference type="InterPro" id="IPR011204">
    <property type="entry name" value="Virulence_RhuM-like"/>
</dbReference>
<reference evidence="1 2" key="1">
    <citation type="submission" date="2018-08" db="EMBL/GenBank/DDBJ databases">
        <title>A genome reference for cultivated species of the human gut microbiota.</title>
        <authorList>
            <person name="Zou Y."/>
            <person name="Xue W."/>
            <person name="Luo G."/>
        </authorList>
    </citation>
    <scope>NUCLEOTIDE SEQUENCE [LARGE SCALE GENOMIC DNA]</scope>
    <source>
        <strain evidence="1 2">AF19-1AC</strain>
    </source>
</reference>
<dbReference type="PANTHER" id="PTHR35810">
    <property type="entry name" value="CYTOPLASMIC PROTEIN-RELATED"/>
    <property type="match status" value="1"/>
</dbReference>
<organism evidence="1 2">
    <name type="scientific">Bacteroides clarus</name>
    <dbReference type="NCBI Taxonomy" id="626929"/>
    <lineage>
        <taxon>Bacteria</taxon>
        <taxon>Pseudomonadati</taxon>
        <taxon>Bacteroidota</taxon>
        <taxon>Bacteroidia</taxon>
        <taxon>Bacteroidales</taxon>
        <taxon>Bacteroidaceae</taxon>
        <taxon>Bacteroides</taxon>
    </lineage>
</organism>
<evidence type="ECO:0000313" key="2">
    <source>
        <dbReference type="Proteomes" id="UP000285159"/>
    </source>
</evidence>
<dbReference type="Proteomes" id="UP000285159">
    <property type="component" value="Unassembled WGS sequence"/>
</dbReference>
<accession>A0A412N7Q0</accession>
<dbReference type="PANTHER" id="PTHR35810:SF1">
    <property type="entry name" value="CYTOPLASMIC PROTEIN"/>
    <property type="match status" value="1"/>
</dbReference>
<evidence type="ECO:0000313" key="1">
    <source>
        <dbReference type="EMBL" id="RGT34226.1"/>
    </source>
</evidence>
<sequence length="464" mass="53797">MEDNNISPLQSDFEQIKKLNNDGQEYWPSRDLGTALGYSTYQKFTRIINKAISIANNKGLDTAEHFNLMVEMVKLGSGAFRKVENIHLSRMACLIIAENSDNKKPQVQMAREYFKQETPVTELINNSLSSNILLYKTKQGETHVEVIFNSETFWMSQKRMADLFGVDVRTINYHLGQIYESGELTKEATIRKIGIVQSEGERDVERTPMFYNLDAIIAVGYRVNSYQATQFRIWATSVLKEMIVKGFVLDDERLKQGKHFGKDYFDDLLERIREIRASERRYYQKITDVYAECSADYDPKAETTQLFFKMVQNMMHWAVSHQTAAEIIYTRADAEMPHMGLTTWKNAPDGRVQKSDTIVAKNYLSDKEVTALNRLSTAFLDVAELRAERRMIMTMADWKKQLDDFLTLYEYDKLDGAGIISAKQAKEKAYAEYDKFRLIQDKDYLSDFDKEIQIWKDKGLFGND</sequence>
<proteinExistence type="predicted"/>
<gene>
    <name evidence="1" type="ORF">DWX38_04340</name>
</gene>
<name>A0A412N7Q0_9BACE</name>
<dbReference type="EMBL" id="QRWP01000003">
    <property type="protein sequence ID" value="RGT34226.1"/>
    <property type="molecule type" value="Genomic_DNA"/>
</dbReference>